<evidence type="ECO:0000256" key="2">
    <source>
        <dbReference type="ARBA" id="ARBA00022448"/>
    </source>
</evidence>
<keyword evidence="5 7" id="KW-1133">Transmembrane helix</keyword>
<keyword evidence="6 7" id="KW-0472">Membrane</keyword>
<proteinExistence type="predicted"/>
<dbReference type="EMBL" id="JBHZOL010000069">
    <property type="protein sequence ID" value="MFE4106638.1"/>
    <property type="molecule type" value="Genomic_DNA"/>
</dbReference>
<evidence type="ECO:0000256" key="5">
    <source>
        <dbReference type="ARBA" id="ARBA00022989"/>
    </source>
</evidence>
<dbReference type="PANTHER" id="PTHR43738:SF1">
    <property type="entry name" value="HEMIN TRANSPORT SYSTEM PERMEASE PROTEIN HRTB-RELATED"/>
    <property type="match status" value="1"/>
</dbReference>
<dbReference type="NCBIfam" id="TIGR01185">
    <property type="entry name" value="devC"/>
    <property type="match status" value="1"/>
</dbReference>
<reference evidence="9 10" key="1">
    <citation type="submission" date="2024-10" db="EMBL/GenBank/DDBJ databases">
        <authorList>
            <person name="Ratan Roy A."/>
            <person name="Morales Sandoval P.H."/>
            <person name="De Los Santos Villalobos S."/>
            <person name="Chakraborty S."/>
            <person name="Mukherjee J."/>
        </authorList>
    </citation>
    <scope>NUCLEOTIDE SEQUENCE [LARGE SCALE GENOMIC DNA]</scope>
    <source>
        <strain evidence="9 10">S1</strain>
    </source>
</reference>
<keyword evidence="4 7" id="KW-0812">Transmembrane</keyword>
<dbReference type="Proteomes" id="UP001600165">
    <property type="component" value="Unassembled WGS sequence"/>
</dbReference>
<evidence type="ECO:0000256" key="1">
    <source>
        <dbReference type="ARBA" id="ARBA00004651"/>
    </source>
</evidence>
<evidence type="ECO:0000313" key="9">
    <source>
        <dbReference type="EMBL" id="MFE4106638.1"/>
    </source>
</evidence>
<name>A0ABW6IEN3_9CYAN</name>
<feature type="transmembrane region" description="Helical" evidence="7">
    <location>
        <begin position="264"/>
        <end position="288"/>
    </location>
</feature>
<comment type="subcellular location">
    <subcellularLocation>
        <location evidence="1">Cell membrane</location>
        <topology evidence="1">Multi-pass membrane protein</topology>
    </subcellularLocation>
</comment>
<keyword evidence="3" id="KW-1003">Cell membrane</keyword>
<comment type="caution">
    <text evidence="9">The sequence shown here is derived from an EMBL/GenBank/DDBJ whole genome shotgun (WGS) entry which is preliminary data.</text>
</comment>
<evidence type="ECO:0000256" key="6">
    <source>
        <dbReference type="ARBA" id="ARBA00023136"/>
    </source>
</evidence>
<dbReference type="InterPro" id="IPR003838">
    <property type="entry name" value="ABC3_permease_C"/>
</dbReference>
<evidence type="ECO:0000256" key="7">
    <source>
        <dbReference type="SAM" id="Phobius"/>
    </source>
</evidence>
<evidence type="ECO:0000256" key="4">
    <source>
        <dbReference type="ARBA" id="ARBA00022692"/>
    </source>
</evidence>
<dbReference type="RefSeq" id="WP_377964593.1">
    <property type="nucleotide sequence ID" value="NZ_JBHZOL010000069.1"/>
</dbReference>
<protein>
    <submittedName>
        <fullName evidence="9">ABC transporter permease DevC</fullName>
    </submittedName>
</protein>
<feature type="transmembrane region" description="Helical" evidence="7">
    <location>
        <begin position="23"/>
        <end position="43"/>
    </location>
</feature>
<dbReference type="PANTHER" id="PTHR43738">
    <property type="entry name" value="ABC TRANSPORTER, MEMBRANE PROTEIN"/>
    <property type="match status" value="1"/>
</dbReference>
<evidence type="ECO:0000256" key="3">
    <source>
        <dbReference type="ARBA" id="ARBA00022475"/>
    </source>
</evidence>
<evidence type="ECO:0000313" key="10">
    <source>
        <dbReference type="Proteomes" id="UP001600165"/>
    </source>
</evidence>
<dbReference type="InterPro" id="IPR005891">
    <property type="entry name" value="DevC"/>
</dbReference>
<dbReference type="PIRSF" id="PIRSF031773">
    <property type="entry name" value="DevC"/>
    <property type="match status" value="1"/>
</dbReference>
<accession>A0ABW6IEN3</accession>
<organism evidence="9 10">
    <name type="scientific">Almyronema epifaneia S1</name>
    <dbReference type="NCBI Taxonomy" id="2991925"/>
    <lineage>
        <taxon>Bacteria</taxon>
        <taxon>Bacillati</taxon>
        <taxon>Cyanobacteriota</taxon>
        <taxon>Cyanophyceae</taxon>
        <taxon>Nodosilineales</taxon>
        <taxon>Nodosilineaceae</taxon>
        <taxon>Almyronema</taxon>
        <taxon>Almyronema epifaneia</taxon>
    </lineage>
</organism>
<gene>
    <name evidence="9" type="primary">devC</name>
    <name evidence="9" type="ORF">ACFVKH_10150</name>
</gene>
<keyword evidence="10" id="KW-1185">Reference proteome</keyword>
<dbReference type="InterPro" id="IPR051125">
    <property type="entry name" value="ABC-4/HrtB_transporter"/>
</dbReference>
<sequence length="388" mass="42470">MLGNFFRKTPLAWLQMSRQKTRLLAAIAGITFADFLMFFQLGVRDALFDSQVSPYTTLQGDLFLINRLSDNLASVKSFSRDDLYRAAGVEGVGSISPLYIGQATWRNPDNGASRQIFVYGIDPIRPAFDSPEINQNLAKLKLLNRALFDRGSLPQLGGVAKLLETDNSLAVQVNDLQIQVVGLFLLGSSFSAEGNLVTSNSTFLRLFPQRQAAEIDVGVIRLEPGANIADVQATLQATLPEKILVLTLEEFETRERIYWETGSAIGFTFGLGVAVGFLVGAVIVYQILYTDVSDHLPEYATLKAMGYSDRYLVSIIVQEALFLAILGFIPGFLLANGLYTLFKSATLLPIGMKFSRATTVLILTIIMCVGSGAIAMRKLRAADPADIF</sequence>
<feature type="domain" description="ABC3 transporter permease C-terminal" evidence="8">
    <location>
        <begin position="273"/>
        <end position="383"/>
    </location>
</feature>
<dbReference type="Pfam" id="PF02687">
    <property type="entry name" value="FtsX"/>
    <property type="match status" value="1"/>
</dbReference>
<keyword evidence="2" id="KW-0813">Transport</keyword>
<evidence type="ECO:0000259" key="8">
    <source>
        <dbReference type="Pfam" id="PF02687"/>
    </source>
</evidence>
<feature type="transmembrane region" description="Helical" evidence="7">
    <location>
        <begin position="320"/>
        <end position="342"/>
    </location>
</feature>
<feature type="transmembrane region" description="Helical" evidence="7">
    <location>
        <begin position="354"/>
        <end position="376"/>
    </location>
</feature>